<dbReference type="PANTHER" id="PTHR11496">
    <property type="entry name" value="ALCOHOL DEHYDROGENASE"/>
    <property type="match status" value="1"/>
</dbReference>
<comment type="caution">
    <text evidence="5">The sequence shown here is derived from an EMBL/GenBank/DDBJ whole genome shotgun (WGS) entry which is preliminary data.</text>
</comment>
<dbReference type="EMBL" id="RKQK01000004">
    <property type="protein sequence ID" value="RPE64823.1"/>
    <property type="molecule type" value="Genomic_DNA"/>
</dbReference>
<evidence type="ECO:0000256" key="1">
    <source>
        <dbReference type="ARBA" id="ARBA00007358"/>
    </source>
</evidence>
<name>A0A3N4U1X1_9RHOB</name>
<dbReference type="Proteomes" id="UP000269689">
    <property type="component" value="Unassembled WGS sequence"/>
</dbReference>
<dbReference type="OrthoDB" id="9815791at2"/>
<organism evidence="5 6">
    <name type="scientific">Pacificibacter maritimus</name>
    <dbReference type="NCBI Taxonomy" id="762213"/>
    <lineage>
        <taxon>Bacteria</taxon>
        <taxon>Pseudomonadati</taxon>
        <taxon>Pseudomonadota</taxon>
        <taxon>Alphaproteobacteria</taxon>
        <taxon>Rhodobacterales</taxon>
        <taxon>Roseobacteraceae</taxon>
        <taxon>Pacificibacter</taxon>
    </lineage>
</organism>
<dbReference type="AlphaFoldDB" id="A0A3N4U1X1"/>
<dbReference type="InterPro" id="IPR001670">
    <property type="entry name" value="ADH_Fe/GldA"/>
</dbReference>
<keyword evidence="6" id="KW-1185">Reference proteome</keyword>
<evidence type="ECO:0000313" key="5">
    <source>
        <dbReference type="EMBL" id="RPE64823.1"/>
    </source>
</evidence>
<dbReference type="Gene3D" id="1.20.1090.10">
    <property type="entry name" value="Dehydroquinate synthase-like - alpha domain"/>
    <property type="match status" value="1"/>
</dbReference>
<dbReference type="Pfam" id="PF00465">
    <property type="entry name" value="Fe-ADH"/>
    <property type="match status" value="1"/>
</dbReference>
<comment type="similarity">
    <text evidence="1">Belongs to the iron-containing alcohol dehydrogenase family.</text>
</comment>
<dbReference type="SUPFAM" id="SSF56796">
    <property type="entry name" value="Dehydroquinate synthase-like"/>
    <property type="match status" value="1"/>
</dbReference>
<protein>
    <submittedName>
        <fullName evidence="5">Uncharacterized protein</fullName>
    </submittedName>
</protein>
<evidence type="ECO:0000256" key="2">
    <source>
        <dbReference type="ARBA" id="ARBA00023002"/>
    </source>
</evidence>
<dbReference type="InterPro" id="IPR039697">
    <property type="entry name" value="Alcohol_dehydrogenase_Fe"/>
</dbReference>
<reference evidence="5 6" key="1">
    <citation type="submission" date="2018-11" db="EMBL/GenBank/DDBJ databases">
        <title>Genomic Encyclopedia of Type Strains, Phase IV (KMG-IV): sequencing the most valuable type-strain genomes for metagenomic binning, comparative biology and taxonomic classification.</title>
        <authorList>
            <person name="Goeker M."/>
        </authorList>
    </citation>
    <scope>NUCLEOTIDE SEQUENCE [LARGE SCALE GENOMIC DNA]</scope>
    <source>
        <strain evidence="5 6">DSM 104731</strain>
    </source>
</reference>
<gene>
    <name evidence="5" type="ORF">EDD53_2587</name>
</gene>
<dbReference type="GO" id="GO:0004022">
    <property type="term" value="F:alcohol dehydrogenase (NAD+) activity"/>
    <property type="evidence" value="ECO:0007669"/>
    <property type="project" value="TreeGrafter"/>
</dbReference>
<dbReference type="GO" id="GO:0046872">
    <property type="term" value="F:metal ion binding"/>
    <property type="evidence" value="ECO:0007669"/>
    <property type="project" value="InterPro"/>
</dbReference>
<keyword evidence="2" id="KW-0560">Oxidoreductase</keyword>
<feature type="domain" description="Alcohol dehydrogenase iron-type/glycerol dehydrogenase GldA" evidence="3">
    <location>
        <begin position="13"/>
        <end position="176"/>
    </location>
</feature>
<sequence>MLQVTPFSFSCKTQVHFGENASQRLLDNLPVTTQNIVLIKGVSDRASAPVRAVLSHAGLAYETQICGSEPSIDSINALWLALKDRQVDCIIACGGGSVLDTGKALRLALLKGAPLDDRDFTIDHNDAEQMPLIVLPTTAGTGSEVTANAVLSSETKHSKISLRGQGLVPSVAIVDPALMRAAPKSVTLYAGLDAVVQNIEAYTSAFATPFSRALAQPAIHSTLSALRAVIDDDRQDAWAQLAWGSLSSGVALANGGLGAVHGLAAVLGGVYDAPHGALCGRLLIPVMTANLASSASTPAIQRDIELCLNIISDIFTPIDPAQKLSGLEAWLDAQSLPRLAHWGITADRIDILATAAATASSSLKNPVKLTPAELAKVLNDGL</sequence>
<accession>A0A3N4U1X1</accession>
<feature type="domain" description="Fe-containing alcohol dehydrogenase-like C-terminal" evidence="4">
    <location>
        <begin position="187"/>
        <end position="379"/>
    </location>
</feature>
<dbReference type="PANTHER" id="PTHR11496:SF102">
    <property type="entry name" value="ALCOHOL DEHYDROGENASE 4"/>
    <property type="match status" value="1"/>
</dbReference>
<proteinExistence type="inferred from homology"/>
<evidence type="ECO:0000313" key="6">
    <source>
        <dbReference type="Proteomes" id="UP000269689"/>
    </source>
</evidence>
<dbReference type="Gene3D" id="3.40.50.1970">
    <property type="match status" value="1"/>
</dbReference>
<dbReference type="InterPro" id="IPR056798">
    <property type="entry name" value="ADH_Fe_C"/>
</dbReference>
<evidence type="ECO:0000259" key="3">
    <source>
        <dbReference type="Pfam" id="PF00465"/>
    </source>
</evidence>
<dbReference type="Pfam" id="PF25137">
    <property type="entry name" value="ADH_Fe_C"/>
    <property type="match status" value="1"/>
</dbReference>
<evidence type="ECO:0000259" key="4">
    <source>
        <dbReference type="Pfam" id="PF25137"/>
    </source>
</evidence>
<dbReference type="RefSeq" id="WP_123793777.1">
    <property type="nucleotide sequence ID" value="NZ_RKQK01000004.1"/>
</dbReference>